<dbReference type="Proteomes" id="UP001336835">
    <property type="component" value="Unassembled WGS sequence"/>
</dbReference>
<name>A0ABU7I6N9_9SPHI</name>
<organism evidence="1 2">
    <name type="scientific">Pedobacter albus</name>
    <dbReference type="NCBI Taxonomy" id="3113905"/>
    <lineage>
        <taxon>Bacteria</taxon>
        <taxon>Pseudomonadati</taxon>
        <taxon>Bacteroidota</taxon>
        <taxon>Sphingobacteriia</taxon>
        <taxon>Sphingobacteriales</taxon>
        <taxon>Sphingobacteriaceae</taxon>
        <taxon>Pedobacter</taxon>
    </lineage>
</organism>
<keyword evidence="2" id="KW-1185">Reference proteome</keyword>
<dbReference type="RefSeq" id="WP_330107487.1">
    <property type="nucleotide sequence ID" value="NZ_JAZDQT010000001.1"/>
</dbReference>
<evidence type="ECO:0000313" key="2">
    <source>
        <dbReference type="Proteomes" id="UP001336835"/>
    </source>
</evidence>
<gene>
    <name evidence="1" type="ORF">VRU48_08465</name>
</gene>
<dbReference type="Gene3D" id="3.40.50.2000">
    <property type="entry name" value="Glycogen Phosphorylase B"/>
    <property type="match status" value="1"/>
</dbReference>
<accession>A0ABU7I6N9</accession>
<dbReference type="EMBL" id="JAZDQT010000001">
    <property type="protein sequence ID" value="MEE1945138.1"/>
    <property type="molecule type" value="Genomic_DNA"/>
</dbReference>
<comment type="caution">
    <text evidence="1">The sequence shown here is derived from an EMBL/GenBank/DDBJ whole genome shotgun (WGS) entry which is preliminary data.</text>
</comment>
<proteinExistence type="predicted"/>
<sequence length="385" mass="43569">MVGIITLNQDTFTNPTLYSMMAKLNAKKIPVCLFCGYQSNPIPEALDLTTYFDAPKGLKLPRKPHNLFNYLKTFFKVVSHIKEKRIKHLIAVDAAGLILAGRIKRFSKDVELHYCSFEIFFADEIKNSPSLVSMKGKEIFYSNKLSSIIIQDPVRKQLLAKENRISPQFKNWHLIPVAPIVIATGQTKFTKADFGLKETDTVYIHSGSVGRWAGINLIINALEKGLPEYTYIFIHNKGKFNPEDPSYIQLRELQAKGAPVVLHDTLFESYEAYCSFLKLFDYGIVLYESDNGVLTGMNIQEIGLASGKFACYMALGLPSVLSNCKTYAQILENHAIGVIANEQHDLHYHIVQHSLQQVKPANCLRFYDEVLDPDRPIDIFINTIN</sequence>
<evidence type="ECO:0000313" key="1">
    <source>
        <dbReference type="EMBL" id="MEE1945138.1"/>
    </source>
</evidence>
<reference evidence="1 2" key="1">
    <citation type="submission" date="2024-01" db="EMBL/GenBank/DDBJ databases">
        <title>Pedobacter sp. nov., isolated from fresh soil.</title>
        <authorList>
            <person name="Le N.T.T."/>
        </authorList>
    </citation>
    <scope>NUCLEOTIDE SEQUENCE [LARGE SCALE GENOMIC DNA]</scope>
    <source>
        <strain evidence="1 2">KR3-3</strain>
    </source>
</reference>
<protein>
    <submittedName>
        <fullName evidence="1">Uncharacterized protein</fullName>
    </submittedName>
</protein>